<dbReference type="Proteomes" id="UP000094444">
    <property type="component" value="Unassembled WGS sequence"/>
</dbReference>
<dbReference type="OrthoDB" id="1714508at2759"/>
<keyword evidence="3" id="KW-1185">Reference proteome</keyword>
<feature type="region of interest" description="Disordered" evidence="1">
    <location>
        <begin position="1"/>
        <end position="158"/>
    </location>
</feature>
<organism evidence="2 3">
    <name type="scientific">Diaporthe helianthi</name>
    <dbReference type="NCBI Taxonomy" id="158607"/>
    <lineage>
        <taxon>Eukaryota</taxon>
        <taxon>Fungi</taxon>
        <taxon>Dikarya</taxon>
        <taxon>Ascomycota</taxon>
        <taxon>Pezizomycotina</taxon>
        <taxon>Sordariomycetes</taxon>
        <taxon>Sordariomycetidae</taxon>
        <taxon>Diaporthales</taxon>
        <taxon>Diaporthaceae</taxon>
        <taxon>Diaporthe</taxon>
    </lineage>
</organism>
<dbReference type="PANTHER" id="PTHR13464:SF0">
    <property type="entry name" value="SAP30-BINDING PROTEIN"/>
    <property type="match status" value="1"/>
</dbReference>
<feature type="compositionally biased region" description="Basic and acidic residues" evidence="1">
    <location>
        <begin position="86"/>
        <end position="101"/>
    </location>
</feature>
<dbReference type="InParanoid" id="A0A2P5HZ55"/>
<dbReference type="GO" id="GO:0006355">
    <property type="term" value="P:regulation of DNA-templated transcription"/>
    <property type="evidence" value="ECO:0007669"/>
    <property type="project" value="InterPro"/>
</dbReference>
<dbReference type="Pfam" id="PF07818">
    <property type="entry name" value="HCNGP"/>
    <property type="match status" value="1"/>
</dbReference>
<evidence type="ECO:0000313" key="3">
    <source>
        <dbReference type="Proteomes" id="UP000094444"/>
    </source>
</evidence>
<evidence type="ECO:0008006" key="4">
    <source>
        <dbReference type="Google" id="ProtNLM"/>
    </source>
</evidence>
<sequence>MALLVAYGSSDEEGDEVQSPAASASNARDQSEIGPSQAAKVLGKEALVSPPSPSPSKTEKSATAPETAPVFPSGPVAMGPNLPPADQREAYPEQGDEKDLQQDQDQDQDAHTDQSRPPSSPYSANRALLHQLTLPTVPDLDIPPSPPPGSPSSDARRAALTAKFDKFLELKRTKGVHFNARIAESHAFRNPEQTDKLLSFVGIDTKFGRDSGAVGAGQYSTTLPADLWDPAGFPAWAYRGRLRLAQEKLLKERTRAQGEAVQFVQAANP</sequence>
<dbReference type="InterPro" id="IPR012479">
    <property type="entry name" value="SAP30BP"/>
</dbReference>
<dbReference type="STRING" id="158607.A0A2P5HZ55"/>
<accession>A0A2P5HZ55</accession>
<dbReference type="EMBL" id="MAVT02000476">
    <property type="protein sequence ID" value="POS75522.1"/>
    <property type="molecule type" value="Genomic_DNA"/>
</dbReference>
<name>A0A2P5HZ55_DIAHE</name>
<proteinExistence type="predicted"/>
<reference evidence="2" key="1">
    <citation type="submission" date="2017-09" db="EMBL/GenBank/DDBJ databases">
        <title>Polyketide synthases of a Diaporthe helianthi virulent isolate.</title>
        <authorList>
            <person name="Baroncelli R."/>
        </authorList>
    </citation>
    <scope>NUCLEOTIDE SEQUENCE [LARGE SCALE GENOMIC DNA]</scope>
    <source>
        <strain evidence="2">7/96</strain>
    </source>
</reference>
<evidence type="ECO:0000256" key="1">
    <source>
        <dbReference type="SAM" id="MobiDB-lite"/>
    </source>
</evidence>
<dbReference type="GO" id="GO:0005634">
    <property type="term" value="C:nucleus"/>
    <property type="evidence" value="ECO:0007669"/>
    <property type="project" value="TreeGrafter"/>
</dbReference>
<dbReference type="AlphaFoldDB" id="A0A2P5HZ55"/>
<comment type="caution">
    <text evidence="2">The sequence shown here is derived from an EMBL/GenBank/DDBJ whole genome shotgun (WGS) entry which is preliminary data.</text>
</comment>
<dbReference type="PANTHER" id="PTHR13464">
    <property type="entry name" value="TRANSCRIPTIONAL REGULATOR PROTEIN HCNGP"/>
    <property type="match status" value="1"/>
</dbReference>
<gene>
    <name evidence="2" type="ORF">DHEL01_v206083</name>
</gene>
<feature type="compositionally biased region" description="Pro residues" evidence="1">
    <location>
        <begin position="141"/>
        <end position="150"/>
    </location>
</feature>
<protein>
    <recommendedName>
        <fullName evidence="4">HCNGP-like protein</fullName>
    </recommendedName>
</protein>
<evidence type="ECO:0000313" key="2">
    <source>
        <dbReference type="EMBL" id="POS75522.1"/>
    </source>
</evidence>